<proteinExistence type="predicted"/>
<dbReference type="Proteomes" id="UP000249057">
    <property type="component" value="Unassembled WGS sequence"/>
</dbReference>
<sequence length="308" mass="33990">MDEITVTLARVLFLYDTAPIYDRSEELLGQAHAADRFALATKFPGGFLPDPATKEVLLAAAEESLRKLQTDQMDIYYLHAPDRRAPLAPLLEAITHLHRTNRIRRFGLSNFLPAEVDEVVRLVQANDYLRPTVYQGNYSAIARGAETTGLLDTLRRHGIAFYAYSPIAGGLLAKEWKCKRECHEPGKMGPRDHAGRVLPRAVNTPVMREGLRLWGAIAREAGLPPAELAYRWVVYHSALRGAHGDAILVGARNSGQLEQTLAALRWGPLSDAVAARVGAVWSVVAEAAPLDNYNNAVVREMFGLGKDY</sequence>
<keyword evidence="2" id="KW-1185">Reference proteome</keyword>
<gene>
    <name evidence="1" type="ORF">BO95DRAFT_450839</name>
</gene>
<protein>
    <submittedName>
        <fullName evidence="1">Aldo/keto reductase</fullName>
    </submittedName>
</protein>
<accession>A0ACD1GHZ8</accession>
<evidence type="ECO:0000313" key="2">
    <source>
        <dbReference type="Proteomes" id="UP000249057"/>
    </source>
</evidence>
<name>A0ACD1GHZ8_9EURO</name>
<organism evidence="1 2">
    <name type="scientific">Aspergillus brunneoviolaceus CBS 621.78</name>
    <dbReference type="NCBI Taxonomy" id="1450534"/>
    <lineage>
        <taxon>Eukaryota</taxon>
        <taxon>Fungi</taxon>
        <taxon>Dikarya</taxon>
        <taxon>Ascomycota</taxon>
        <taxon>Pezizomycotina</taxon>
        <taxon>Eurotiomycetes</taxon>
        <taxon>Eurotiomycetidae</taxon>
        <taxon>Eurotiales</taxon>
        <taxon>Aspergillaceae</taxon>
        <taxon>Aspergillus</taxon>
        <taxon>Aspergillus subgen. Circumdati</taxon>
    </lineage>
</organism>
<dbReference type="EMBL" id="KZ825321">
    <property type="protein sequence ID" value="RAH48960.1"/>
    <property type="molecule type" value="Genomic_DNA"/>
</dbReference>
<evidence type="ECO:0000313" key="1">
    <source>
        <dbReference type="EMBL" id="RAH48960.1"/>
    </source>
</evidence>
<reference evidence="1" key="1">
    <citation type="submission" date="2018-02" db="EMBL/GenBank/DDBJ databases">
        <title>The genomes of Aspergillus section Nigri reveals drivers in fungal speciation.</title>
        <authorList>
            <consortium name="DOE Joint Genome Institute"/>
            <person name="Vesth T.C."/>
            <person name="Nybo J."/>
            <person name="Theobald S."/>
            <person name="Brandl J."/>
            <person name="Frisvad J.C."/>
            <person name="Nielsen K.F."/>
            <person name="Lyhne E.K."/>
            <person name="Kogle M.E."/>
            <person name="Kuo A."/>
            <person name="Riley R."/>
            <person name="Clum A."/>
            <person name="Nolan M."/>
            <person name="Lipzen A."/>
            <person name="Salamov A."/>
            <person name="Henrissat B."/>
            <person name="Wiebenga A."/>
            <person name="De vries R.P."/>
            <person name="Grigoriev I.V."/>
            <person name="Mortensen U.H."/>
            <person name="Andersen M.R."/>
            <person name="Baker S.E."/>
        </authorList>
    </citation>
    <scope>NUCLEOTIDE SEQUENCE</scope>
    <source>
        <strain evidence="1">CBS 621.78</strain>
    </source>
</reference>